<evidence type="ECO:0000313" key="1">
    <source>
        <dbReference type="EMBL" id="MBW4670376.1"/>
    </source>
</evidence>
<comment type="caution">
    <text evidence="1">The sequence shown here is derived from an EMBL/GenBank/DDBJ whole genome shotgun (WGS) entry which is preliminary data.</text>
</comment>
<reference evidence="1" key="1">
    <citation type="submission" date="2021-05" db="EMBL/GenBank/DDBJ databases">
        <authorList>
            <person name="Pietrasiak N."/>
            <person name="Ward R."/>
            <person name="Stajich J.E."/>
            <person name="Kurbessoian T."/>
        </authorList>
    </citation>
    <scope>NUCLEOTIDE SEQUENCE</scope>
    <source>
        <strain evidence="1">GSE-NOS-MK-12-04C</strain>
    </source>
</reference>
<organism evidence="1 2">
    <name type="scientific">Cyanomargarita calcarea GSE-NOS-MK-12-04C</name>
    <dbReference type="NCBI Taxonomy" id="2839659"/>
    <lineage>
        <taxon>Bacteria</taxon>
        <taxon>Bacillati</taxon>
        <taxon>Cyanobacteriota</taxon>
        <taxon>Cyanophyceae</taxon>
        <taxon>Nostocales</taxon>
        <taxon>Cyanomargaritaceae</taxon>
        <taxon>Cyanomargarita</taxon>
    </lineage>
</organism>
<protein>
    <recommendedName>
        <fullName evidence="3">Lipoprotein</fullName>
    </recommendedName>
</protein>
<dbReference type="AlphaFoldDB" id="A0A951UV67"/>
<dbReference type="Proteomes" id="UP000729701">
    <property type="component" value="Unassembled WGS sequence"/>
</dbReference>
<name>A0A951UV67_9CYAN</name>
<sequence length="131" mass="15169">MVRLVLIGIMLVLLTGCGGGYIPNKQLVRKAIALQIEQTQDKLTQKLDLHFRGFEIDRLSISKQESLTIQNLPSYRVRGTYDLTLKLPKRELTQSHKPFDLYLQIQQQGKTWRLLLPDNSSSEAWRSYLLK</sequence>
<evidence type="ECO:0000313" key="2">
    <source>
        <dbReference type="Proteomes" id="UP000729701"/>
    </source>
</evidence>
<dbReference type="EMBL" id="JAHHGZ010000030">
    <property type="protein sequence ID" value="MBW4670376.1"/>
    <property type="molecule type" value="Genomic_DNA"/>
</dbReference>
<accession>A0A951UV67</accession>
<proteinExistence type="predicted"/>
<gene>
    <name evidence="1" type="ORF">KME60_23905</name>
</gene>
<reference evidence="1" key="2">
    <citation type="journal article" date="2022" name="Microbiol. Resour. Announc.">
        <title>Metagenome Sequencing to Explore Phylogenomics of Terrestrial Cyanobacteria.</title>
        <authorList>
            <person name="Ward R.D."/>
            <person name="Stajich J.E."/>
            <person name="Johansen J.R."/>
            <person name="Huntemann M."/>
            <person name="Clum A."/>
            <person name="Foster B."/>
            <person name="Foster B."/>
            <person name="Roux S."/>
            <person name="Palaniappan K."/>
            <person name="Varghese N."/>
            <person name="Mukherjee S."/>
            <person name="Reddy T.B.K."/>
            <person name="Daum C."/>
            <person name="Copeland A."/>
            <person name="Chen I.A."/>
            <person name="Ivanova N.N."/>
            <person name="Kyrpides N.C."/>
            <person name="Shapiro N."/>
            <person name="Eloe-Fadrosh E.A."/>
            <person name="Pietrasiak N."/>
        </authorList>
    </citation>
    <scope>NUCLEOTIDE SEQUENCE</scope>
    <source>
        <strain evidence="1">GSE-NOS-MK-12-04C</strain>
    </source>
</reference>
<evidence type="ECO:0008006" key="3">
    <source>
        <dbReference type="Google" id="ProtNLM"/>
    </source>
</evidence>
<dbReference type="PROSITE" id="PS51257">
    <property type="entry name" value="PROKAR_LIPOPROTEIN"/>
    <property type="match status" value="1"/>
</dbReference>